<comment type="caution">
    <text evidence="4">The sequence shown here is derived from an EMBL/GenBank/DDBJ whole genome shotgun (WGS) entry which is preliminary data.</text>
</comment>
<name>A0A016XHT5_9BURK</name>
<dbReference type="InterPro" id="IPR041698">
    <property type="entry name" value="Methyltransf_25"/>
</dbReference>
<keyword evidence="4" id="KW-0489">Methyltransferase</keyword>
<keyword evidence="1 4" id="KW-0808">Transferase</keyword>
<dbReference type="AlphaFoldDB" id="A0A016XHT5"/>
<proteinExistence type="predicted"/>
<organism evidence="4 5">
    <name type="scientific">Hylemonella gracilis str. Niagara R</name>
    <dbReference type="NCBI Taxonomy" id="1458275"/>
    <lineage>
        <taxon>Bacteria</taxon>
        <taxon>Pseudomonadati</taxon>
        <taxon>Pseudomonadota</taxon>
        <taxon>Betaproteobacteria</taxon>
        <taxon>Burkholderiales</taxon>
        <taxon>Comamonadaceae</taxon>
        <taxon>Hylemonella</taxon>
    </lineage>
</organism>
<dbReference type="STRING" id="1458275.AZ34_10160"/>
<accession>A0A016XHT5</accession>
<evidence type="ECO:0000313" key="4">
    <source>
        <dbReference type="EMBL" id="EYC51411.1"/>
    </source>
</evidence>
<evidence type="ECO:0000256" key="1">
    <source>
        <dbReference type="ARBA" id="ARBA00022679"/>
    </source>
</evidence>
<dbReference type="OrthoDB" id="8558926at2"/>
<dbReference type="Proteomes" id="UP000023268">
    <property type="component" value="Unassembled WGS sequence"/>
</dbReference>
<dbReference type="SUPFAM" id="SSF53335">
    <property type="entry name" value="S-adenosyl-L-methionine-dependent methyltransferases"/>
    <property type="match status" value="1"/>
</dbReference>
<dbReference type="GO" id="GO:0032259">
    <property type="term" value="P:methylation"/>
    <property type="evidence" value="ECO:0007669"/>
    <property type="project" value="UniProtKB-KW"/>
</dbReference>
<feature type="region of interest" description="Disordered" evidence="2">
    <location>
        <begin position="1"/>
        <end position="20"/>
    </location>
</feature>
<sequence>MSTSDSPAPRHSYLDGPPRQVPGLAGLHRMVGLLLAERVPANGQVLVLGAGGGMEIKALADAHAGWRFDGIDPSREMLDLAAQTVQAHAQRMAWHQGYIDAAPSGPYDGAVSLLTFHFIARTQRLATLQAIHRRLKPGAPLVVAHISVAETEPERSLWLARHVAYSATPRHEAEHTISAMRTRLSIVAPQAEEAFLREAGFHGVELFYAGFSFRGWVAYA</sequence>
<dbReference type="eggNOG" id="COG2226">
    <property type="taxonomic scope" value="Bacteria"/>
</dbReference>
<gene>
    <name evidence="4" type="ORF">AZ34_10160</name>
</gene>
<feature type="domain" description="Methyltransferase" evidence="3">
    <location>
        <begin position="45"/>
        <end position="138"/>
    </location>
</feature>
<dbReference type="GO" id="GO:0008168">
    <property type="term" value="F:methyltransferase activity"/>
    <property type="evidence" value="ECO:0007669"/>
    <property type="project" value="UniProtKB-KW"/>
</dbReference>
<protein>
    <submittedName>
        <fullName evidence="4">Methyltransferase</fullName>
    </submittedName>
</protein>
<reference evidence="4 5" key="1">
    <citation type="submission" date="2014-02" db="EMBL/GenBank/DDBJ databases">
        <title>Draft Genome of Hylemonella gracilis isolated from the Niagara River.</title>
        <authorList>
            <person name="Pawlowski D.R."/>
            <person name="Koudelka G.B."/>
        </authorList>
    </citation>
    <scope>NUCLEOTIDE SEQUENCE [LARGE SCALE GENOMIC DNA]</scope>
    <source>
        <strain evidence="4 5">Niagara R</strain>
    </source>
</reference>
<dbReference type="CDD" id="cd02440">
    <property type="entry name" value="AdoMet_MTases"/>
    <property type="match status" value="1"/>
</dbReference>
<dbReference type="EMBL" id="JEMG01000001">
    <property type="protein sequence ID" value="EYC51411.1"/>
    <property type="molecule type" value="Genomic_DNA"/>
</dbReference>
<dbReference type="Gene3D" id="3.40.50.150">
    <property type="entry name" value="Vaccinia Virus protein VP39"/>
    <property type="match status" value="1"/>
</dbReference>
<evidence type="ECO:0000256" key="2">
    <source>
        <dbReference type="SAM" id="MobiDB-lite"/>
    </source>
</evidence>
<dbReference type="PANTHER" id="PTHR43861">
    <property type="entry name" value="TRANS-ACONITATE 2-METHYLTRANSFERASE-RELATED"/>
    <property type="match status" value="1"/>
</dbReference>
<evidence type="ECO:0000259" key="3">
    <source>
        <dbReference type="Pfam" id="PF13649"/>
    </source>
</evidence>
<evidence type="ECO:0000313" key="5">
    <source>
        <dbReference type="Proteomes" id="UP000023268"/>
    </source>
</evidence>
<dbReference type="InterPro" id="IPR029063">
    <property type="entry name" value="SAM-dependent_MTases_sf"/>
</dbReference>
<dbReference type="RefSeq" id="WP_035607645.1">
    <property type="nucleotide sequence ID" value="NZ_JEMG01000001.1"/>
</dbReference>
<dbReference type="Pfam" id="PF13649">
    <property type="entry name" value="Methyltransf_25"/>
    <property type="match status" value="1"/>
</dbReference>